<evidence type="ECO:0008006" key="4">
    <source>
        <dbReference type="Google" id="ProtNLM"/>
    </source>
</evidence>
<dbReference type="SUPFAM" id="SSF53474">
    <property type="entry name" value="alpha/beta-Hydrolases"/>
    <property type="match status" value="1"/>
</dbReference>
<evidence type="ECO:0000256" key="1">
    <source>
        <dbReference type="SAM" id="MobiDB-lite"/>
    </source>
</evidence>
<protein>
    <recommendedName>
        <fullName evidence="4">DUF676 domain-containing protein</fullName>
    </recommendedName>
</protein>
<dbReference type="InterPro" id="IPR029058">
    <property type="entry name" value="AB_hydrolase_fold"/>
</dbReference>
<evidence type="ECO:0000313" key="3">
    <source>
        <dbReference type="Proteomes" id="UP000698800"/>
    </source>
</evidence>
<accession>A0A9P8KYF7</accession>
<feature type="compositionally biased region" description="Basic and acidic residues" evidence="1">
    <location>
        <begin position="521"/>
        <end position="533"/>
    </location>
</feature>
<sequence length="714" mass="76857">MSETKNRTTGQPGPKIAKKPTRQPTRYYSETESDEEEAPRRRRSQKGGPTGSLVPLGGLDGATNTATGLVNSAGQTLQGVTGSALSQDKEKGGSKSDTLRLRLDLNLDVEITLKARIHGDLELALLEIPKHSMISQRQHLKTLVSEKLPDVRVELAIYPRYETTGNLAICTAKFREWLEERAMELRKETSDAPWPPTDRSVGVVLVAHSMGGFVATDTLFSILNDQPASGEQESNPIFPLIQGILAFDTPYNGLARSMFVYGAFSQYQKVSNIWNIMSTVSAGLASGSAIASVSRTSNVLAKPAQPGPKKPAWKLWQTIAVRSGAAGAIAAGGVAAFMNREKIKKGIASFDRDTIGQGYNALGQGLAYINQESLGRGFAWISSHLKFVGALTKQEEMKQRLLRLGALEGVGLTNMYTSLGENGTWTGGYFVPERTFCAIPAVDEKANRIFLRQVNTVAGDEIDAHLAMFRPEKNDGYAKLSEDARDKIIGWFRSESPVVDPRYKIQHLEQKESQTEDYSDMENHPEVEDKVTENPDLSPLDLAAAAAAIPLPEDEAASSGYQSYLSRLGAKLSQAYPFDRSGATKEIATIPPTPPLDSEARSTTPDAGAGPSDPAAAAAEVPLPQDDVASSGYRAYISGISTKLSQVNPFNRPEAKNGNLTIPLAPTLDPEVRGENVAAIRPGNGSVATAESAGANTAVSNEKLEGDKEVEKTE</sequence>
<proteinExistence type="predicted"/>
<organism evidence="2 3">
    <name type="scientific">Glutinoglossum americanum</name>
    <dbReference type="NCBI Taxonomy" id="1670608"/>
    <lineage>
        <taxon>Eukaryota</taxon>
        <taxon>Fungi</taxon>
        <taxon>Dikarya</taxon>
        <taxon>Ascomycota</taxon>
        <taxon>Pezizomycotina</taxon>
        <taxon>Geoglossomycetes</taxon>
        <taxon>Geoglossales</taxon>
        <taxon>Geoglossaceae</taxon>
        <taxon>Glutinoglossum</taxon>
    </lineage>
</organism>
<evidence type="ECO:0000313" key="2">
    <source>
        <dbReference type="EMBL" id="KAH0537749.1"/>
    </source>
</evidence>
<feature type="region of interest" description="Disordered" evidence="1">
    <location>
        <begin position="1"/>
        <end position="60"/>
    </location>
</feature>
<feature type="region of interest" description="Disordered" evidence="1">
    <location>
        <begin position="682"/>
        <end position="714"/>
    </location>
</feature>
<feature type="region of interest" description="Disordered" evidence="1">
    <location>
        <begin position="508"/>
        <end position="533"/>
    </location>
</feature>
<dbReference type="EMBL" id="JAGHQL010000132">
    <property type="protein sequence ID" value="KAH0537749.1"/>
    <property type="molecule type" value="Genomic_DNA"/>
</dbReference>
<dbReference type="AlphaFoldDB" id="A0A9P8KYF7"/>
<feature type="compositionally biased region" description="Polar residues" evidence="1">
    <location>
        <begin position="686"/>
        <end position="700"/>
    </location>
</feature>
<reference evidence="2" key="1">
    <citation type="submission" date="2021-03" db="EMBL/GenBank/DDBJ databases">
        <title>Comparative genomics and phylogenomic investigation of the class Geoglossomycetes provide insights into ecological specialization and systematics.</title>
        <authorList>
            <person name="Melie T."/>
            <person name="Pirro S."/>
            <person name="Miller A.N."/>
            <person name="Quandt A."/>
        </authorList>
    </citation>
    <scope>NUCLEOTIDE SEQUENCE</scope>
    <source>
        <strain evidence="2">GBOQ0MN5Z8</strain>
    </source>
</reference>
<name>A0A9P8KYF7_9PEZI</name>
<feature type="region of interest" description="Disordered" evidence="1">
    <location>
        <begin position="585"/>
        <end position="625"/>
    </location>
</feature>
<gene>
    <name evidence="2" type="ORF">FGG08_005497</name>
</gene>
<dbReference type="PANTHER" id="PTHR47842:SF2">
    <property type="entry name" value="DUF676 DOMAIN-CONTAINING PROTEIN"/>
    <property type="match status" value="1"/>
</dbReference>
<feature type="compositionally biased region" description="Low complexity" evidence="1">
    <location>
        <begin position="605"/>
        <end position="619"/>
    </location>
</feature>
<dbReference type="PANTHER" id="PTHR47842">
    <property type="entry name" value="EXPRESSED PROTEIN"/>
    <property type="match status" value="1"/>
</dbReference>
<dbReference type="Proteomes" id="UP000698800">
    <property type="component" value="Unassembled WGS sequence"/>
</dbReference>
<keyword evidence="3" id="KW-1185">Reference proteome</keyword>
<dbReference type="OrthoDB" id="442243at2759"/>
<comment type="caution">
    <text evidence="2">The sequence shown here is derived from an EMBL/GenBank/DDBJ whole genome shotgun (WGS) entry which is preliminary data.</text>
</comment>
<feature type="compositionally biased region" description="Basic and acidic residues" evidence="1">
    <location>
        <begin position="702"/>
        <end position="714"/>
    </location>
</feature>